<evidence type="ECO:0000313" key="2">
    <source>
        <dbReference type="EMBL" id="CAF4446959.1"/>
    </source>
</evidence>
<proteinExistence type="predicted"/>
<feature type="compositionally biased region" description="Polar residues" evidence="1">
    <location>
        <begin position="1"/>
        <end position="16"/>
    </location>
</feature>
<feature type="region of interest" description="Disordered" evidence="1">
    <location>
        <begin position="1"/>
        <end position="22"/>
    </location>
</feature>
<evidence type="ECO:0000256" key="1">
    <source>
        <dbReference type="SAM" id="MobiDB-lite"/>
    </source>
</evidence>
<dbReference type="EMBL" id="CAJOBA010082197">
    <property type="protein sequence ID" value="CAF4446959.1"/>
    <property type="molecule type" value="Genomic_DNA"/>
</dbReference>
<dbReference type="AlphaFoldDB" id="A0A8S2WH07"/>
<gene>
    <name evidence="2" type="ORF">TMI583_LOCUS45641</name>
</gene>
<name>A0A8S2WH07_9BILA</name>
<organism evidence="2 3">
    <name type="scientific">Didymodactylos carnosus</name>
    <dbReference type="NCBI Taxonomy" id="1234261"/>
    <lineage>
        <taxon>Eukaryota</taxon>
        <taxon>Metazoa</taxon>
        <taxon>Spiralia</taxon>
        <taxon>Gnathifera</taxon>
        <taxon>Rotifera</taxon>
        <taxon>Eurotatoria</taxon>
        <taxon>Bdelloidea</taxon>
        <taxon>Philodinida</taxon>
        <taxon>Philodinidae</taxon>
        <taxon>Didymodactylos</taxon>
    </lineage>
</organism>
<comment type="caution">
    <text evidence="2">The sequence shown here is derived from an EMBL/GenBank/DDBJ whole genome shotgun (WGS) entry which is preliminary data.</text>
</comment>
<sequence length="63" mass="7293">SIQHLFENMSCSTNNDDNGDKDLSNMNDQEFLRLIEKSFCLSVRKILEQKKMKREGISIDIGD</sequence>
<feature type="non-terminal residue" evidence="2">
    <location>
        <position position="1"/>
    </location>
</feature>
<evidence type="ECO:0000313" key="3">
    <source>
        <dbReference type="Proteomes" id="UP000682733"/>
    </source>
</evidence>
<accession>A0A8S2WH07</accession>
<reference evidence="2" key="1">
    <citation type="submission" date="2021-02" db="EMBL/GenBank/DDBJ databases">
        <authorList>
            <person name="Nowell W R."/>
        </authorList>
    </citation>
    <scope>NUCLEOTIDE SEQUENCE</scope>
</reference>
<dbReference type="Proteomes" id="UP000682733">
    <property type="component" value="Unassembled WGS sequence"/>
</dbReference>
<protein>
    <submittedName>
        <fullName evidence="2">Uncharacterized protein</fullName>
    </submittedName>
</protein>